<keyword evidence="1" id="KW-0812">Transmembrane</keyword>
<feature type="transmembrane region" description="Helical" evidence="1">
    <location>
        <begin position="133"/>
        <end position="160"/>
    </location>
</feature>
<gene>
    <name evidence="2" type="ORF">ACFPFW_07200</name>
</gene>
<dbReference type="Proteomes" id="UP001595796">
    <property type="component" value="Unassembled WGS sequence"/>
</dbReference>
<feature type="transmembrane region" description="Helical" evidence="1">
    <location>
        <begin position="180"/>
        <end position="204"/>
    </location>
</feature>
<evidence type="ECO:0008006" key="4">
    <source>
        <dbReference type="Google" id="ProtNLM"/>
    </source>
</evidence>
<evidence type="ECO:0000313" key="3">
    <source>
        <dbReference type="Proteomes" id="UP001595796"/>
    </source>
</evidence>
<organism evidence="2 3">
    <name type="scientific">Flaviflagellibacter deserti</name>
    <dbReference type="NCBI Taxonomy" id="2267266"/>
    <lineage>
        <taxon>Bacteria</taxon>
        <taxon>Pseudomonadati</taxon>
        <taxon>Pseudomonadota</taxon>
        <taxon>Alphaproteobacteria</taxon>
        <taxon>Hyphomicrobiales</taxon>
        <taxon>Flaviflagellibacter</taxon>
    </lineage>
</organism>
<feature type="transmembrane region" description="Helical" evidence="1">
    <location>
        <begin position="20"/>
        <end position="39"/>
    </location>
</feature>
<accession>A0ABV9Z100</accession>
<evidence type="ECO:0000313" key="2">
    <source>
        <dbReference type="EMBL" id="MFC5067802.1"/>
    </source>
</evidence>
<keyword evidence="1" id="KW-0472">Membrane</keyword>
<evidence type="ECO:0000256" key="1">
    <source>
        <dbReference type="SAM" id="Phobius"/>
    </source>
</evidence>
<protein>
    <recommendedName>
        <fullName evidence="4">Glycerophosphoryl diester phosphodiesterase membrane domain-containing protein</fullName>
    </recommendedName>
</protein>
<sequence length="279" mass="29864">MSEQSKSGWRAAKGAFGDVFRALALFPVAYIVFYAVSALQQFLLQGIETRPHEEIGLELPAAALATLILFPFCISPLRYFAAGDTNHPYGFGRPFWRVAGWMALIGVLSFTVAMTAIFLVTFLSAGFGDAGTAIAVVIMIVVYLGLIWFNLRIVTIYPSLALDERGPMLKNAFKESAGSFWFIVRAILSSLVFAIPVMLAMSALELGILIALSPSDTTVDPDVVAGFDRQALRNSTAALVVGIGGAINIVYCSALIGRIFRAIRSTNVTATESAAAVPA</sequence>
<feature type="transmembrane region" description="Helical" evidence="1">
    <location>
        <begin position="101"/>
        <end position="127"/>
    </location>
</feature>
<comment type="caution">
    <text evidence="2">The sequence shown here is derived from an EMBL/GenBank/DDBJ whole genome shotgun (WGS) entry which is preliminary data.</text>
</comment>
<proteinExistence type="predicted"/>
<keyword evidence="3" id="KW-1185">Reference proteome</keyword>
<name>A0ABV9Z100_9HYPH</name>
<dbReference type="EMBL" id="JBHSJF010000006">
    <property type="protein sequence ID" value="MFC5067802.1"/>
    <property type="molecule type" value="Genomic_DNA"/>
</dbReference>
<feature type="transmembrane region" description="Helical" evidence="1">
    <location>
        <begin position="59"/>
        <end position="80"/>
    </location>
</feature>
<dbReference type="RefSeq" id="WP_162799637.1">
    <property type="nucleotide sequence ID" value="NZ_JBHSJF010000006.1"/>
</dbReference>
<keyword evidence="1" id="KW-1133">Transmembrane helix</keyword>
<reference evidence="3" key="1">
    <citation type="journal article" date="2019" name="Int. J. Syst. Evol. Microbiol.">
        <title>The Global Catalogue of Microorganisms (GCM) 10K type strain sequencing project: providing services to taxonomists for standard genome sequencing and annotation.</title>
        <authorList>
            <consortium name="The Broad Institute Genomics Platform"/>
            <consortium name="The Broad Institute Genome Sequencing Center for Infectious Disease"/>
            <person name="Wu L."/>
            <person name="Ma J."/>
        </authorList>
    </citation>
    <scope>NUCLEOTIDE SEQUENCE [LARGE SCALE GENOMIC DNA]</scope>
    <source>
        <strain evidence="3">CGMCC 1.16444</strain>
    </source>
</reference>
<feature type="transmembrane region" description="Helical" evidence="1">
    <location>
        <begin position="237"/>
        <end position="256"/>
    </location>
</feature>